<dbReference type="HAMAP" id="MF_00415">
    <property type="entry name" value="FlgH"/>
    <property type="match status" value="1"/>
</dbReference>
<comment type="subcellular location">
    <subcellularLocation>
        <location evidence="7">Cell outer membrane</location>
    </subcellularLocation>
    <subcellularLocation>
        <location evidence="7">Bacterial flagellum basal body</location>
    </subcellularLocation>
</comment>
<dbReference type="Proteomes" id="UP000534783">
    <property type="component" value="Unassembled WGS sequence"/>
</dbReference>
<comment type="caution">
    <text evidence="8">The sequence shown here is derived from an EMBL/GenBank/DDBJ whole genome shotgun (WGS) entry which is preliminary data.</text>
</comment>
<keyword evidence="6 7" id="KW-0998">Cell outer membrane</keyword>
<keyword evidence="8" id="KW-0969">Cilium</keyword>
<evidence type="ECO:0000313" key="9">
    <source>
        <dbReference type="Proteomes" id="UP000534783"/>
    </source>
</evidence>
<comment type="function">
    <text evidence="1 7">Assembles around the rod to form the L-ring and probably protects the motor/basal body from shearing forces during rotation.</text>
</comment>
<dbReference type="PANTHER" id="PTHR34933">
    <property type="entry name" value="FLAGELLAR L-RING PROTEIN"/>
    <property type="match status" value="1"/>
</dbReference>
<comment type="subunit">
    <text evidence="7">The basal body constitutes a major portion of the flagellar organelle and consists of four rings (L,P,S, and M) mounted on a central rod.</text>
</comment>
<name>A0A7X6ID52_9BACT</name>
<proteinExistence type="inferred from homology"/>
<dbReference type="PANTHER" id="PTHR34933:SF1">
    <property type="entry name" value="FLAGELLAR L-RING PROTEIN"/>
    <property type="match status" value="1"/>
</dbReference>
<reference evidence="8 9" key="1">
    <citation type="journal article" date="2020" name="Nature">
        <title>Bacterial chemolithoautotrophy via manganese oxidation.</title>
        <authorList>
            <person name="Yu H."/>
            <person name="Leadbetter J.R."/>
        </authorList>
    </citation>
    <scope>NUCLEOTIDE SEQUENCE [LARGE SCALE GENOMIC DNA]</scope>
    <source>
        <strain evidence="8 9">Mn-1</strain>
    </source>
</reference>
<dbReference type="AlphaFoldDB" id="A0A7X6ID52"/>
<dbReference type="InterPro" id="IPR000527">
    <property type="entry name" value="Flag_Lring"/>
</dbReference>
<comment type="similarity">
    <text evidence="2 7">Belongs to the FlgH family.</text>
</comment>
<keyword evidence="8" id="KW-0282">Flagellum</keyword>
<keyword evidence="5 7" id="KW-0975">Bacterial flagellum</keyword>
<evidence type="ECO:0000256" key="4">
    <source>
        <dbReference type="ARBA" id="ARBA00023136"/>
    </source>
</evidence>
<sequence>MENRKRQMTNGKWKMENRKFLSQKTVAQLLLVGFAFFAGCAAVPREMKPEESLPPAYLQPAELHQSEGSLWTSDQSRTFFFQDTKASHVGDIVTVRIVENARGSKDAQTTSGRSSTIGASTSAFLGIPTNTTQKLQADATFSDDFDGSGSTSRSGALTADITAVVTAVFPNGNMVIEGKREVLINSEKELISLAGVIRPEDIGPRNTILSTFISDAKIEYTGRGVINDKQRPGWLIRILDWIWPF</sequence>
<keyword evidence="8" id="KW-0966">Cell projection</keyword>
<keyword evidence="9" id="KW-1185">Reference proteome</keyword>
<evidence type="ECO:0000256" key="6">
    <source>
        <dbReference type="ARBA" id="ARBA00023237"/>
    </source>
</evidence>
<dbReference type="GO" id="GO:0009427">
    <property type="term" value="C:bacterial-type flagellum basal body, distal rod, L ring"/>
    <property type="evidence" value="ECO:0007669"/>
    <property type="project" value="InterPro"/>
</dbReference>
<dbReference type="Pfam" id="PF02107">
    <property type="entry name" value="FlgH"/>
    <property type="match status" value="1"/>
</dbReference>
<protein>
    <recommendedName>
        <fullName evidence="7">Flagellar L-ring protein</fullName>
    </recommendedName>
    <alternativeName>
        <fullName evidence="7">Basal body L-ring protein</fullName>
    </alternativeName>
</protein>
<evidence type="ECO:0000256" key="5">
    <source>
        <dbReference type="ARBA" id="ARBA00023143"/>
    </source>
</evidence>
<gene>
    <name evidence="7" type="primary">flgH</name>
    <name evidence="8" type="ORF">MNODULE_20240</name>
</gene>
<dbReference type="GO" id="GO:0009279">
    <property type="term" value="C:cell outer membrane"/>
    <property type="evidence" value="ECO:0007669"/>
    <property type="project" value="UniProtKB-SubCell"/>
</dbReference>
<dbReference type="EMBL" id="VTOW01000005">
    <property type="protein sequence ID" value="NKE73089.1"/>
    <property type="molecule type" value="Genomic_DNA"/>
</dbReference>
<accession>A0A7X6ID52</accession>
<evidence type="ECO:0000256" key="2">
    <source>
        <dbReference type="ARBA" id="ARBA00006929"/>
    </source>
</evidence>
<dbReference type="GO" id="GO:0003774">
    <property type="term" value="F:cytoskeletal motor activity"/>
    <property type="evidence" value="ECO:0007669"/>
    <property type="project" value="InterPro"/>
</dbReference>
<evidence type="ECO:0000313" key="8">
    <source>
        <dbReference type="EMBL" id="NKE73089.1"/>
    </source>
</evidence>
<dbReference type="GO" id="GO:0071973">
    <property type="term" value="P:bacterial-type flagellum-dependent cell motility"/>
    <property type="evidence" value="ECO:0007669"/>
    <property type="project" value="InterPro"/>
</dbReference>
<dbReference type="PRINTS" id="PR01008">
    <property type="entry name" value="FLGLRINGFLGH"/>
</dbReference>
<keyword evidence="3" id="KW-0732">Signal</keyword>
<keyword evidence="4 7" id="KW-0472">Membrane</keyword>
<evidence type="ECO:0000256" key="7">
    <source>
        <dbReference type="HAMAP-Rule" id="MF_00415"/>
    </source>
</evidence>
<evidence type="ECO:0000256" key="1">
    <source>
        <dbReference type="ARBA" id="ARBA00002591"/>
    </source>
</evidence>
<evidence type="ECO:0000256" key="3">
    <source>
        <dbReference type="ARBA" id="ARBA00022729"/>
    </source>
</evidence>
<organism evidence="8 9">
    <name type="scientific">Candidatus Manganitrophus noduliformans</name>
    <dbReference type="NCBI Taxonomy" id="2606439"/>
    <lineage>
        <taxon>Bacteria</taxon>
        <taxon>Pseudomonadati</taxon>
        <taxon>Nitrospirota</taxon>
        <taxon>Nitrospiria</taxon>
        <taxon>Candidatus Troglogloeales</taxon>
        <taxon>Candidatus Manganitrophaceae</taxon>
        <taxon>Candidatus Manganitrophus</taxon>
    </lineage>
</organism>